<evidence type="ECO:0000256" key="1">
    <source>
        <dbReference type="ARBA" id="ARBA00004123"/>
    </source>
</evidence>
<dbReference type="EMBL" id="JH921440">
    <property type="protein sequence ID" value="EKD15828.1"/>
    <property type="molecule type" value="Genomic_DNA"/>
</dbReference>
<dbReference type="InterPro" id="IPR056548">
    <property type="entry name" value="HEAT_Nup120"/>
</dbReference>
<feature type="domain" description="Nucleoporin Nup120/160 beta-propeller" evidence="4">
    <location>
        <begin position="149"/>
        <end position="651"/>
    </location>
</feature>
<evidence type="ECO:0000259" key="5">
    <source>
        <dbReference type="Pfam" id="PF21486"/>
    </source>
</evidence>
<dbReference type="PANTHER" id="PTHR21286">
    <property type="entry name" value="NUCLEAR PORE COMPLEX PROTEIN NUP160"/>
    <property type="match status" value="1"/>
</dbReference>
<evidence type="ECO:0000256" key="2">
    <source>
        <dbReference type="ARBA" id="ARBA00022448"/>
    </source>
</evidence>
<dbReference type="STRING" id="1072389.K1X5A8"/>
<gene>
    <name evidence="7" type="ORF">MBM_05839</name>
</gene>
<evidence type="ECO:0000313" key="7">
    <source>
        <dbReference type="EMBL" id="EKD15828.1"/>
    </source>
</evidence>
<protein>
    <submittedName>
        <fullName evidence="7">DNA repair protein RAD51</fullName>
    </submittedName>
</protein>
<sequence>MSRCRFNNTIEPRKYITYQERVLLPRKLAPSEKAEVVNGARQLSLRPQTCDIKTPQRHKLPVIRVDGDEMANSSLFYAYQETRLDLDSPSQGTTIAIRLPAGASIYSRPASKRSRAVELPIAEDENAFRQRYLASAASIYHRTHYKSPRSFLWRVLEDGKVLSIRSVDVSRASKAVDANLTLRMSIPSAIRQGCIAITDSPEHDTLSVFFLTENKQLYTLTLKPEYFRKAASTEDNVGEWCKVYNSAGLGIKHPHRLVALGVDDLLISMIDGGLLRLNRSSGTGNFLWKETHYNEGGWGLNVRSISLFQRANMISYAGQNMELSAATSIAAPEIQLDGTPFAFTVCLDHRLRIWNLATGKIACTKDILADDQEQPDQPKKVIDPSQSQLVKLLGDNEESALCVTYSPLGSGEFKFWNVTPRADGKLDISDIFQGSLLKPLLPKPDEIWTLADFSVVLDRDDHNKISLWVLWKNDIASHLHYLEFYRNADVGQVEVAWKEDWMAMKKCPALDKSPPPIVFSGDSSDGTEKWLELILHPGRFTTATLETGLAIYTRGLGSLKASARKPGSLPDRLCTTIAAAATLNRSSSGDMDYEQFRLATDAQWRRFFRVIFELDQQRGEAMSLSVNPEGDMPWLVLADGISASRDCSPLERILFNHDRAYSENEHVARPLFAATDFRKSLSEQFLHACKTQMLEEIWQQPSLTAPARMRIFYEKCDFTGQIGDDSFHDLQVDLGGNFKNVTSQVYTAILQLMNASEDFERAKNQPLAETGYKLLMKGVQDTVELHREICLDQLILLILIEYEINHSEDGIQFESGVVFLELLNLLQNLECIRWLVRTQITLDVPKLERSNSLDVQAPSSTKKVPTPKTVTVLEGAFRYLLGLDLRPGERMTSVVTEQILQICAIDSSYEVQTSLMQCWLLKEGRPDLAIEFSHFTAHDAFSIYVQGRVHLANNDAPAASALFKKAAFGMGHPDPKKRSDYRSGGFIDDTERTLLNAGLPEYYSHIVALFEKEKNYSYVIDFARLTLQFFRVGHEDVYLTRIRKDMHSRLFSAAIQTSRYELAHSTLCLFTDSALQQSSLRILVTKMCEASCASQLIDLPFLGLQENVDDILRQKCQSIVEVNNGIPYHKILYAWRIKHSDFRGAAAISLERLQRLQQSGDGDKIIGDGGLETPVTKQYVALINALSCVDPKQAWILSEELPRKSSTAGVNCKKTPPKRHVVTLDDVRRAYQAELDRLAAIANNQFAFGGGDEMDVL</sequence>
<feature type="domain" description="Nucleoporin Nup120 helical" evidence="5">
    <location>
        <begin position="694"/>
        <end position="822"/>
    </location>
</feature>
<reference evidence="7 8" key="1">
    <citation type="journal article" date="2012" name="BMC Genomics">
        <title>Sequencing the genome of Marssonina brunnea reveals fungus-poplar co-evolution.</title>
        <authorList>
            <person name="Zhu S."/>
            <person name="Cao Y.-Z."/>
            <person name="Jiang C."/>
            <person name="Tan B.-Y."/>
            <person name="Wang Z."/>
            <person name="Feng S."/>
            <person name="Zhang L."/>
            <person name="Su X.-H."/>
            <person name="Brejova B."/>
            <person name="Vinar T."/>
            <person name="Xu M."/>
            <person name="Wang M.-X."/>
            <person name="Zhang S.-G."/>
            <person name="Huang M.-R."/>
            <person name="Wu R."/>
            <person name="Zhou Y."/>
        </authorList>
    </citation>
    <scope>NUCLEOTIDE SEQUENCE [LARGE SCALE GENOMIC DNA]</scope>
    <source>
        <strain evidence="7 8">MB_m1</strain>
    </source>
</reference>
<dbReference type="InParanoid" id="K1X5A8"/>
<dbReference type="OrthoDB" id="67716at2759"/>
<feature type="domain" description="Nucleoporin nup120-like HEAT repeat" evidence="6">
    <location>
        <begin position="916"/>
        <end position="1089"/>
    </location>
</feature>
<comment type="subcellular location">
    <subcellularLocation>
        <location evidence="1">Nucleus</location>
    </subcellularLocation>
</comment>
<evidence type="ECO:0000313" key="8">
    <source>
        <dbReference type="Proteomes" id="UP000006753"/>
    </source>
</evidence>
<keyword evidence="3" id="KW-0539">Nucleus</keyword>
<dbReference type="Pfam" id="PF23300">
    <property type="entry name" value="HEAT_Nup120"/>
    <property type="match status" value="1"/>
</dbReference>
<organism evidence="7 8">
    <name type="scientific">Marssonina brunnea f. sp. multigermtubi (strain MB_m1)</name>
    <name type="common">Marssonina leaf spot fungus</name>
    <dbReference type="NCBI Taxonomy" id="1072389"/>
    <lineage>
        <taxon>Eukaryota</taxon>
        <taxon>Fungi</taxon>
        <taxon>Dikarya</taxon>
        <taxon>Ascomycota</taxon>
        <taxon>Pezizomycotina</taxon>
        <taxon>Leotiomycetes</taxon>
        <taxon>Helotiales</taxon>
        <taxon>Drepanopezizaceae</taxon>
        <taxon>Drepanopeziza</taxon>
    </lineage>
</organism>
<dbReference type="GO" id="GO:0005643">
    <property type="term" value="C:nuclear pore"/>
    <property type="evidence" value="ECO:0007669"/>
    <property type="project" value="TreeGrafter"/>
</dbReference>
<dbReference type="eggNOG" id="ENOG502QQWQ">
    <property type="taxonomic scope" value="Eukaryota"/>
</dbReference>
<evidence type="ECO:0000259" key="6">
    <source>
        <dbReference type="Pfam" id="PF23300"/>
    </source>
</evidence>
<dbReference type="PANTHER" id="PTHR21286:SF0">
    <property type="entry name" value="NUCLEAR PORE COMPLEX PROTEIN NUP160"/>
    <property type="match status" value="1"/>
</dbReference>
<keyword evidence="2" id="KW-0813">Transport</keyword>
<evidence type="ECO:0000256" key="3">
    <source>
        <dbReference type="ARBA" id="ARBA00023242"/>
    </source>
</evidence>
<dbReference type="AlphaFoldDB" id="K1X5A8"/>
<dbReference type="Pfam" id="PF11715">
    <property type="entry name" value="Beta-prop_Nup120_160"/>
    <property type="match status" value="1"/>
</dbReference>
<proteinExistence type="predicted"/>
<dbReference type="KEGG" id="mbe:MBM_05839"/>
<dbReference type="InterPro" id="IPR048884">
    <property type="entry name" value="Nup120_helical"/>
</dbReference>
<dbReference type="InterPro" id="IPR021717">
    <property type="entry name" value="Nucleoporin_Nup160"/>
</dbReference>
<evidence type="ECO:0000259" key="4">
    <source>
        <dbReference type="Pfam" id="PF11715"/>
    </source>
</evidence>
<dbReference type="OMA" id="TLWKNNM"/>
<dbReference type="GeneID" id="18761774"/>
<dbReference type="Pfam" id="PF21486">
    <property type="entry name" value="NUP120_helical"/>
    <property type="match status" value="1"/>
</dbReference>
<dbReference type="InterPro" id="IPR059141">
    <property type="entry name" value="Beta-prop_Nup120_160"/>
</dbReference>
<dbReference type="GO" id="GO:0017056">
    <property type="term" value="F:structural constituent of nuclear pore"/>
    <property type="evidence" value="ECO:0007669"/>
    <property type="project" value="TreeGrafter"/>
</dbReference>
<dbReference type="HOGENOM" id="CLU_003258_0_0_1"/>
<dbReference type="Proteomes" id="UP000006753">
    <property type="component" value="Unassembled WGS sequence"/>
</dbReference>
<keyword evidence="8" id="KW-1185">Reference proteome</keyword>
<accession>K1X5A8</accession>
<name>K1X5A8_MARBU</name>